<sequence length="220" mass="25161">MKGSKKATERISVMFCCSAPGEKIPPLIIGRPKKPRTFTKATLDFKKAGFTWANNTKAWMTKAVFTPWLKELNERTEKQNRKILLLLDNASGHNVDNLSHVRLVYLPPNQTSRIQPLDQGTIKVFQVHESAAKAEHRRENRKNFQNLVIWRDSDRRKVKFQIVNPAVVLMKVAMALELVLVYTPGYPALPQPKPQLEIPRRYRLPALPAPKVSHTLPNVK</sequence>
<dbReference type="EMBL" id="BDGG01000003">
    <property type="protein sequence ID" value="GAU95610.1"/>
    <property type="molecule type" value="Genomic_DNA"/>
</dbReference>
<accession>A0A1D1V3X6</accession>
<keyword evidence="1" id="KW-0812">Transmembrane</keyword>
<keyword evidence="1" id="KW-1133">Transmembrane helix</keyword>
<dbReference type="OrthoDB" id="125347at2759"/>
<gene>
    <name evidence="3" type="primary">RvY_07200-1</name>
    <name evidence="3" type="synonym">RvY_07200.1</name>
    <name evidence="3" type="ORF">RvY_07200</name>
</gene>
<keyword evidence="1" id="KW-0472">Membrane</keyword>
<evidence type="ECO:0000259" key="2">
    <source>
        <dbReference type="Pfam" id="PF03184"/>
    </source>
</evidence>
<dbReference type="GO" id="GO:0005634">
    <property type="term" value="C:nucleus"/>
    <property type="evidence" value="ECO:0007669"/>
    <property type="project" value="TreeGrafter"/>
</dbReference>
<reference evidence="3 4" key="1">
    <citation type="journal article" date="2016" name="Nat. Commun.">
        <title>Extremotolerant tardigrade genome and improved radiotolerance of human cultured cells by tardigrade-unique protein.</title>
        <authorList>
            <person name="Hashimoto T."/>
            <person name="Horikawa D.D."/>
            <person name="Saito Y."/>
            <person name="Kuwahara H."/>
            <person name="Kozuka-Hata H."/>
            <person name="Shin-I T."/>
            <person name="Minakuchi Y."/>
            <person name="Ohishi K."/>
            <person name="Motoyama A."/>
            <person name="Aizu T."/>
            <person name="Enomoto A."/>
            <person name="Kondo K."/>
            <person name="Tanaka S."/>
            <person name="Hara Y."/>
            <person name="Koshikawa S."/>
            <person name="Sagara H."/>
            <person name="Miura T."/>
            <person name="Yokobori S."/>
            <person name="Miyagawa K."/>
            <person name="Suzuki Y."/>
            <person name="Kubo T."/>
            <person name="Oyama M."/>
            <person name="Kohara Y."/>
            <person name="Fujiyama A."/>
            <person name="Arakawa K."/>
            <person name="Katayama T."/>
            <person name="Toyoda A."/>
            <person name="Kunieda T."/>
        </authorList>
    </citation>
    <scope>NUCLEOTIDE SEQUENCE [LARGE SCALE GENOMIC DNA]</scope>
    <source>
        <strain evidence="3 4">YOKOZUNA-1</strain>
    </source>
</reference>
<dbReference type="InterPro" id="IPR004875">
    <property type="entry name" value="DDE_SF_endonuclease_dom"/>
</dbReference>
<dbReference type="AlphaFoldDB" id="A0A1D1V3X6"/>
<evidence type="ECO:0000313" key="3">
    <source>
        <dbReference type="EMBL" id="GAU95610.1"/>
    </source>
</evidence>
<name>A0A1D1V3X6_RAMVA</name>
<protein>
    <recommendedName>
        <fullName evidence="2">DDE-1 domain-containing protein</fullName>
    </recommendedName>
</protein>
<dbReference type="STRING" id="947166.A0A1D1V3X6"/>
<dbReference type="PANTHER" id="PTHR19303">
    <property type="entry name" value="TRANSPOSON"/>
    <property type="match status" value="1"/>
</dbReference>
<dbReference type="Proteomes" id="UP000186922">
    <property type="component" value="Unassembled WGS sequence"/>
</dbReference>
<evidence type="ECO:0000313" key="4">
    <source>
        <dbReference type="Proteomes" id="UP000186922"/>
    </source>
</evidence>
<dbReference type="Pfam" id="PF03184">
    <property type="entry name" value="DDE_1"/>
    <property type="match status" value="1"/>
</dbReference>
<comment type="caution">
    <text evidence="3">The sequence shown here is derived from an EMBL/GenBank/DDBJ whole genome shotgun (WGS) entry which is preliminary data.</text>
</comment>
<dbReference type="GO" id="GO:0003677">
    <property type="term" value="F:DNA binding"/>
    <property type="evidence" value="ECO:0007669"/>
    <property type="project" value="TreeGrafter"/>
</dbReference>
<feature type="domain" description="DDE-1" evidence="2">
    <location>
        <begin position="9"/>
        <end position="128"/>
    </location>
</feature>
<evidence type="ECO:0000256" key="1">
    <source>
        <dbReference type="SAM" id="Phobius"/>
    </source>
</evidence>
<keyword evidence="4" id="KW-1185">Reference proteome</keyword>
<dbReference type="PANTHER" id="PTHR19303:SF73">
    <property type="entry name" value="PROTEIN PDC2"/>
    <property type="match status" value="1"/>
</dbReference>
<organism evidence="3 4">
    <name type="scientific">Ramazzottius varieornatus</name>
    <name type="common">Water bear</name>
    <name type="synonym">Tardigrade</name>
    <dbReference type="NCBI Taxonomy" id="947166"/>
    <lineage>
        <taxon>Eukaryota</taxon>
        <taxon>Metazoa</taxon>
        <taxon>Ecdysozoa</taxon>
        <taxon>Tardigrada</taxon>
        <taxon>Eutardigrada</taxon>
        <taxon>Parachela</taxon>
        <taxon>Hypsibioidea</taxon>
        <taxon>Ramazzottiidae</taxon>
        <taxon>Ramazzottius</taxon>
    </lineage>
</organism>
<dbReference type="InterPro" id="IPR050863">
    <property type="entry name" value="CenT-Element_Derived"/>
</dbReference>
<proteinExistence type="predicted"/>
<feature type="transmembrane region" description="Helical" evidence="1">
    <location>
        <begin position="162"/>
        <end position="182"/>
    </location>
</feature>